<keyword evidence="6" id="KW-0472">Membrane</keyword>
<dbReference type="InterPro" id="IPR027417">
    <property type="entry name" value="P-loop_NTPase"/>
</dbReference>
<keyword evidence="9" id="KW-1185">Reference proteome</keyword>
<feature type="transmembrane region" description="Helical" evidence="6">
    <location>
        <begin position="403"/>
        <end position="421"/>
    </location>
</feature>
<feature type="region of interest" description="Disordered" evidence="5">
    <location>
        <begin position="46"/>
        <end position="100"/>
    </location>
</feature>
<evidence type="ECO:0000313" key="9">
    <source>
        <dbReference type="Proteomes" id="UP001501586"/>
    </source>
</evidence>
<evidence type="ECO:0000256" key="4">
    <source>
        <dbReference type="SAM" id="Coils"/>
    </source>
</evidence>
<dbReference type="InterPro" id="IPR003593">
    <property type="entry name" value="AAA+_ATPase"/>
</dbReference>
<feature type="binding site" evidence="3">
    <location>
        <begin position="825"/>
        <end position="832"/>
    </location>
    <ligand>
        <name>ATP</name>
        <dbReference type="ChEBI" id="CHEBI:30616"/>
    </ligand>
</feature>
<feature type="region of interest" description="Disordered" evidence="5">
    <location>
        <begin position="365"/>
        <end position="394"/>
    </location>
</feature>
<feature type="domain" description="FtsK" evidence="7">
    <location>
        <begin position="807"/>
        <end position="1001"/>
    </location>
</feature>
<protein>
    <submittedName>
        <fullName evidence="8">FtsK/SpoIIIE domain-containing protein</fullName>
    </submittedName>
</protein>
<feature type="compositionally biased region" description="Basic and acidic residues" evidence="5">
    <location>
        <begin position="119"/>
        <end position="128"/>
    </location>
</feature>
<dbReference type="EMBL" id="BAABAZ010000004">
    <property type="protein sequence ID" value="GAA4283230.1"/>
    <property type="molecule type" value="Genomic_DNA"/>
</dbReference>
<reference evidence="9" key="1">
    <citation type="journal article" date="2019" name="Int. J. Syst. Evol. Microbiol.">
        <title>The Global Catalogue of Microorganisms (GCM) 10K type strain sequencing project: providing services to taxonomists for standard genome sequencing and annotation.</title>
        <authorList>
            <consortium name="The Broad Institute Genomics Platform"/>
            <consortium name="The Broad Institute Genome Sequencing Center for Infectious Disease"/>
            <person name="Wu L."/>
            <person name="Ma J."/>
        </authorList>
    </citation>
    <scope>NUCLEOTIDE SEQUENCE [LARGE SCALE GENOMIC DNA]</scope>
    <source>
        <strain evidence="9">JCM 17458</strain>
    </source>
</reference>
<feature type="compositionally biased region" description="Low complexity" evidence="5">
    <location>
        <begin position="68"/>
        <end position="91"/>
    </location>
</feature>
<accession>A0ABP8EH86</accession>
<dbReference type="PANTHER" id="PTHR22683:SF1">
    <property type="entry name" value="TYPE VII SECRETION SYSTEM PROTEIN ESSC"/>
    <property type="match status" value="1"/>
</dbReference>
<keyword evidence="6" id="KW-0812">Transmembrane</keyword>
<dbReference type="Gene3D" id="3.40.50.300">
    <property type="entry name" value="P-loop containing nucleotide triphosphate hydrolases"/>
    <property type="match status" value="4"/>
</dbReference>
<keyword evidence="6" id="KW-1133">Transmembrane helix</keyword>
<dbReference type="SMART" id="SM00382">
    <property type="entry name" value="AAA"/>
    <property type="match status" value="2"/>
</dbReference>
<keyword evidence="2 3" id="KW-0067">ATP-binding</keyword>
<sequence length="1669" mass="181718">MRILLTAVGPDAVPHDLTIECEETTTVGDLALRAAEHLGILRASTPSLTAAGNGGSPVSALSADRGWSAESGGNGRSAESAESAGNGSPAPWHVGAPPPAQLASVPELREVPELSEVPEASHRPEKRTGAPRPALPQAQAAAPILQAPILPAPPSTAPEVPLYLAGTMLDGSQLVAESPLRHGVIVGVGQPVPGITSEPTGALEVRITSGRGAGKTYRLSVGSWTVGSDPLCAIPLDDHLVPGQALSLEVTDDGAVWIVPTPEIVGATRPVPPRRRPLEGPILIPVPPTKLYEAGRKGRKEMKRDRQIGLDSNHTEVDPNDPIPLIHLDRIPVHFNSVWHPGTSLSVGNTLLELAWVTPPDASLSDTPAGATKDFNRPPRLLPAARPKRFTYPGEPKKPDGVMFPWPLVLAPLVMGLMMFLIFDRWYMLLIMLLSPMMFIGNMIQQSKQQGKRYRNELARFRERRRKIEADAFRALVEESAARRWDYMDPAQVLLTATGPRSRLWERRPTDPDWLHMRVGTSDQLSEISIKDPEREAHEENLVWTAPDVPVIVELTEYRVVGLAGPYEHRHAVGAWMLTQLAALHSPGEIEIRLIADRARDREWEWVRWLPHVRTDPGEDGVARVGTDELSTQRQLSGLMNLVAARHEELNDHGDFSGQRAVRFEPVVVFIEDAKRLRLTPGTVSLLQSGPAVDVYFVCMDDDVRLLPEECQAVIGSDGYFLTVEKTGKEPFDSVRPDLVDQPWCERTARALAPIKDVSLEDASGAIPAHSRLLDLLRLDPPQPEALLGGWRSTPRSTTATIGEGIDGPFTLDLTRDGPHGLVAGTTGSGKSELLQTIIASLAVRNRPDEFNFVLIDYKGGAAFKDCNNLPHTVGMVSDLDGHLTTRALASLGAELRRREHMLARADAKDIEDFTAQRDAGTNPTDERMPRLLIVIDEFAALVAELPDFVTGLVDIARRGRSLGVHLILATQRPNGVVSPEIKSNTNLRIALRVTDKTDSTDVIEAQDAAEIPKSLPGRAYARLGHSALIPFQSSRVGGRPRGEAQLDDIELVELEWDSLARAKPVVEEKDEDITTLTDLANLVNALNTAAESGGISSPPSPWLPPLDDIITVDELYEHVPRETVRTELKLPIGMVDLPHQQSRTAQVWDLENDTNATFVSMARMGRSSILRVIAGIIADNISVRDVHIFGVDCGNNALLPLTALPHVGAVVTRDQPDRLTRLTNRIRAEIARRQELLAEQGFADVAEQRKNTTGDDRLPYIVVLFDRWESFHATFQNQDAGALIDAWQQIIQESSSVGVRLVITNDRTGLVGRLSTMIDDKFVMRLTEISDYSSIGMKTKEVPGHMPPGRAFRSGALSEIQLALLDSDPDGTAQVRALQAIGRDAAQREADVPRRLRPFRVDNLPTRISFAEALALGDDERAGAGLAGAGAGGVLGGGVLVDGRRLEPYELPIAVGGDTLAIRPLSVVEDGPTFLVVGPRKSGRSNTLQLVTDYVFEQDYRVLLVVPRTSPLRALGSDPRVLATFTLETQKDEGKEKLAEFAELTKARQRTALIIDDMELLGLDGWLVEGIEEQAKLCRDSESFVMASGTPDELGSSYRGPAVALKKSRSGVILNPQGTNDGDIFGARLPRSIGAGGGNKGRGLLFRAGQWERIQVPLVEVPVVGHRQ</sequence>
<dbReference type="Proteomes" id="UP001501586">
    <property type="component" value="Unassembled WGS sequence"/>
</dbReference>
<feature type="coiled-coil region" evidence="4">
    <location>
        <begin position="444"/>
        <end position="471"/>
    </location>
</feature>
<evidence type="ECO:0000259" key="7">
    <source>
        <dbReference type="PROSITE" id="PS50901"/>
    </source>
</evidence>
<feature type="binding site" evidence="3">
    <location>
        <begin position="1161"/>
        <end position="1168"/>
    </location>
    <ligand>
        <name>ATP</name>
        <dbReference type="ChEBI" id="CHEBI:30616"/>
    </ligand>
</feature>
<proteinExistence type="predicted"/>
<evidence type="ECO:0000256" key="2">
    <source>
        <dbReference type="ARBA" id="ARBA00022840"/>
    </source>
</evidence>
<feature type="transmembrane region" description="Helical" evidence="6">
    <location>
        <begin position="426"/>
        <end position="444"/>
    </location>
</feature>
<gene>
    <name evidence="8" type="ORF">GCM10022261_07610</name>
</gene>
<name>A0ABP8EH86_9MICO</name>
<comment type="caution">
    <text evidence="8">The sequence shown here is derived from an EMBL/GenBank/DDBJ whole genome shotgun (WGS) entry which is preliminary data.</text>
</comment>
<evidence type="ECO:0000313" key="8">
    <source>
        <dbReference type="EMBL" id="GAA4283230.1"/>
    </source>
</evidence>
<organism evidence="8 9">
    <name type="scientific">Brevibacterium daeguense</name>
    <dbReference type="NCBI Taxonomy" id="909936"/>
    <lineage>
        <taxon>Bacteria</taxon>
        <taxon>Bacillati</taxon>
        <taxon>Actinomycetota</taxon>
        <taxon>Actinomycetes</taxon>
        <taxon>Micrococcales</taxon>
        <taxon>Brevibacteriaceae</taxon>
        <taxon>Brevibacterium</taxon>
    </lineage>
</organism>
<evidence type="ECO:0000256" key="5">
    <source>
        <dbReference type="SAM" id="MobiDB-lite"/>
    </source>
</evidence>
<dbReference type="CDD" id="cd00060">
    <property type="entry name" value="FHA"/>
    <property type="match status" value="1"/>
</dbReference>
<evidence type="ECO:0000256" key="6">
    <source>
        <dbReference type="SAM" id="Phobius"/>
    </source>
</evidence>
<dbReference type="Pfam" id="PF01580">
    <property type="entry name" value="FtsK_SpoIIIE"/>
    <property type="match status" value="2"/>
</dbReference>
<dbReference type="PROSITE" id="PS50901">
    <property type="entry name" value="FTSK"/>
    <property type="match status" value="2"/>
</dbReference>
<dbReference type="PANTHER" id="PTHR22683">
    <property type="entry name" value="SPORULATION PROTEIN RELATED"/>
    <property type="match status" value="1"/>
</dbReference>
<feature type="region of interest" description="Disordered" evidence="5">
    <location>
        <begin position="115"/>
        <end position="137"/>
    </location>
</feature>
<evidence type="ECO:0000256" key="3">
    <source>
        <dbReference type="PROSITE-ProRule" id="PRU00289"/>
    </source>
</evidence>
<dbReference type="Gene3D" id="2.60.200.20">
    <property type="match status" value="1"/>
</dbReference>
<keyword evidence="4" id="KW-0175">Coiled coil</keyword>
<evidence type="ECO:0000256" key="1">
    <source>
        <dbReference type="ARBA" id="ARBA00022741"/>
    </source>
</evidence>
<dbReference type="CDD" id="cd01127">
    <property type="entry name" value="TrwB_TraG_TraD_VirD4"/>
    <property type="match status" value="1"/>
</dbReference>
<keyword evidence="1 3" id="KW-0547">Nucleotide-binding</keyword>
<dbReference type="RefSeq" id="WP_236864308.1">
    <property type="nucleotide sequence ID" value="NZ_BAABAZ010000004.1"/>
</dbReference>
<dbReference type="InterPro" id="IPR050206">
    <property type="entry name" value="FtsK/SpoIIIE/SftA"/>
</dbReference>
<dbReference type="SUPFAM" id="SSF52540">
    <property type="entry name" value="P-loop containing nucleoside triphosphate hydrolases"/>
    <property type="match status" value="1"/>
</dbReference>
<dbReference type="InterPro" id="IPR002543">
    <property type="entry name" value="FtsK_dom"/>
</dbReference>
<feature type="domain" description="FtsK" evidence="7">
    <location>
        <begin position="1143"/>
        <end position="1338"/>
    </location>
</feature>